<evidence type="ECO:0000256" key="2">
    <source>
        <dbReference type="SAM" id="MobiDB-lite"/>
    </source>
</evidence>
<evidence type="ECO:0000313" key="3">
    <source>
        <dbReference type="EMBL" id="EJT81087.1"/>
    </source>
</evidence>
<dbReference type="Pfam" id="PF04139">
    <property type="entry name" value="Rad9"/>
    <property type="match status" value="1"/>
</dbReference>
<gene>
    <name evidence="4" type="primary">20341531</name>
    <name evidence="3" type="ORF">GGTG_01073</name>
</gene>
<reference evidence="3" key="3">
    <citation type="submission" date="2010-09" db="EMBL/GenBank/DDBJ databases">
        <title>Annotation of Gaeumannomyces graminis var. tritici R3-111a-1.</title>
        <authorList>
            <consortium name="The Broad Institute Genome Sequencing Platform"/>
            <person name="Ma L.-J."/>
            <person name="Dead R."/>
            <person name="Young S.K."/>
            <person name="Zeng Q."/>
            <person name="Gargeya S."/>
            <person name="Fitzgerald M."/>
            <person name="Haas B."/>
            <person name="Abouelleil A."/>
            <person name="Alvarado L."/>
            <person name="Arachchi H.M."/>
            <person name="Berlin A."/>
            <person name="Brown A."/>
            <person name="Chapman S.B."/>
            <person name="Chen Z."/>
            <person name="Dunbar C."/>
            <person name="Freedman E."/>
            <person name="Gearin G."/>
            <person name="Gellesch M."/>
            <person name="Goldberg J."/>
            <person name="Griggs A."/>
            <person name="Gujja S."/>
            <person name="Heiman D."/>
            <person name="Howarth C."/>
            <person name="Larson L."/>
            <person name="Lui A."/>
            <person name="MacDonald P.J.P."/>
            <person name="Mehta T."/>
            <person name="Montmayeur A."/>
            <person name="Murphy C."/>
            <person name="Neiman D."/>
            <person name="Pearson M."/>
            <person name="Priest M."/>
            <person name="Roberts A."/>
            <person name="Saif S."/>
            <person name="Shea T."/>
            <person name="Shenoy N."/>
            <person name="Sisk P."/>
            <person name="Stolte C."/>
            <person name="Sykes S."/>
            <person name="Yandava C."/>
            <person name="Wortman J."/>
            <person name="Nusbaum C."/>
            <person name="Birren B."/>
        </authorList>
    </citation>
    <scope>NUCLEOTIDE SEQUENCE</scope>
    <source>
        <strain evidence="3">R3-111a-1</strain>
    </source>
</reference>
<dbReference type="GO" id="GO:0030896">
    <property type="term" value="C:checkpoint clamp complex"/>
    <property type="evidence" value="ECO:0007669"/>
    <property type="project" value="UniProtKB-UniRule"/>
</dbReference>
<dbReference type="PIRSF" id="PIRSF009303">
    <property type="entry name" value="Cell_cycle_RAD9"/>
    <property type="match status" value="1"/>
</dbReference>
<feature type="region of interest" description="Disordered" evidence="2">
    <location>
        <begin position="384"/>
        <end position="456"/>
    </location>
</feature>
<feature type="compositionally biased region" description="Basic and acidic residues" evidence="2">
    <location>
        <begin position="447"/>
        <end position="456"/>
    </location>
</feature>
<dbReference type="GO" id="GO:0000076">
    <property type="term" value="P:DNA replication checkpoint signaling"/>
    <property type="evidence" value="ECO:0007669"/>
    <property type="project" value="TreeGrafter"/>
</dbReference>
<reference evidence="4" key="4">
    <citation type="journal article" date="2015" name="G3 (Bethesda)">
        <title>Genome sequences of three phytopathogenic species of the Magnaporthaceae family of fungi.</title>
        <authorList>
            <person name="Okagaki L.H."/>
            <person name="Nunes C.C."/>
            <person name="Sailsbery J."/>
            <person name="Clay B."/>
            <person name="Brown D."/>
            <person name="John T."/>
            <person name="Oh Y."/>
            <person name="Young N."/>
            <person name="Fitzgerald M."/>
            <person name="Haas B.J."/>
            <person name="Zeng Q."/>
            <person name="Young S."/>
            <person name="Adiconis X."/>
            <person name="Fan L."/>
            <person name="Levin J.Z."/>
            <person name="Mitchell T.K."/>
            <person name="Okubara P.A."/>
            <person name="Farman M.L."/>
            <person name="Kohn L.M."/>
            <person name="Birren B."/>
            <person name="Ma L.-J."/>
            <person name="Dean R.A."/>
        </authorList>
    </citation>
    <scope>NUCLEOTIDE SEQUENCE</scope>
    <source>
        <strain evidence="4">R3-111a-1</strain>
    </source>
</reference>
<keyword evidence="1" id="KW-0227">DNA damage</keyword>
<dbReference type="OrthoDB" id="60092at2759"/>
<comment type="similarity">
    <text evidence="1">Belongs to the rad9 family.</text>
</comment>
<dbReference type="RefSeq" id="XP_009217096.1">
    <property type="nucleotide sequence ID" value="XM_009218832.1"/>
</dbReference>
<comment type="function">
    <text evidence="1">Acts in DNA repair and mutagenesis. Involved in promoting resistance to ionizing radiation and UV light, as well as regulating cell cycle progression after irradiation.</text>
</comment>
<dbReference type="GO" id="GO:0071479">
    <property type="term" value="P:cellular response to ionizing radiation"/>
    <property type="evidence" value="ECO:0007669"/>
    <property type="project" value="TreeGrafter"/>
</dbReference>
<organism evidence="3">
    <name type="scientific">Gaeumannomyces tritici (strain R3-111a-1)</name>
    <name type="common">Wheat and barley take-all root rot fungus</name>
    <name type="synonym">Gaeumannomyces graminis var. tritici</name>
    <dbReference type="NCBI Taxonomy" id="644352"/>
    <lineage>
        <taxon>Eukaryota</taxon>
        <taxon>Fungi</taxon>
        <taxon>Dikarya</taxon>
        <taxon>Ascomycota</taxon>
        <taxon>Pezizomycotina</taxon>
        <taxon>Sordariomycetes</taxon>
        <taxon>Sordariomycetidae</taxon>
        <taxon>Magnaporthales</taxon>
        <taxon>Magnaporthaceae</taxon>
        <taxon>Gaeumannomyces</taxon>
    </lineage>
</organism>
<reference evidence="4" key="5">
    <citation type="submission" date="2018-04" db="UniProtKB">
        <authorList>
            <consortium name="EnsemblFungi"/>
        </authorList>
    </citation>
    <scope>IDENTIFICATION</scope>
    <source>
        <strain evidence="4">R3-111a-1</strain>
    </source>
</reference>
<evidence type="ECO:0000256" key="1">
    <source>
        <dbReference type="PIRNR" id="PIRNR009303"/>
    </source>
</evidence>
<sequence>MAIVTFTLSEDGVIALQNALACILKFCDDVCLDASKDKFVLTGLNLTKSAHISFSFALARFFSRYSFQGSEQYRERFHCSIYIKALLAVFRARVGGEPGRDREREAAIERCDVAIDDGPGKKSRFIAQIVCRNGITATHSLPFEVKAPTRVRFDPDEVVNHWTIESRTLRQLMEHFGPGIDLLDINTEGENVVNFACYTEKDFKLSSDATILKKPLHTSIAVEMDEFDDIAIEAKLHTIIPVKDFRAILQHATITSATLSARYSNPARPMKLHYSADGILCEFILMTVGERGQGVQKSRRGQSAAKAAKPALDAGSSRAGSVARARSQRTQESAAPAAVPLVAKASQPPRPSAFDMRPPPLPPPSTMRSEAMFVAQDDDQQWEPVNEDAGEDDDDNGPLGWDATNDPGPPTMRISEHLGRTASFEARSEAPQNDGLPSEVEPTQRLSDVRRFGLFS</sequence>
<dbReference type="PANTHER" id="PTHR15237:SF0">
    <property type="entry name" value="CELL CYCLE CHECKPOINT CONTROL PROTEIN"/>
    <property type="match status" value="1"/>
</dbReference>
<feature type="compositionally biased region" description="Low complexity" evidence="2">
    <location>
        <begin position="304"/>
        <end position="325"/>
    </location>
</feature>
<name>J3NIJ4_GAET3</name>
<keyword evidence="5" id="KW-1185">Reference proteome</keyword>
<feature type="compositionally biased region" description="Acidic residues" evidence="2">
    <location>
        <begin position="384"/>
        <end position="396"/>
    </location>
</feature>
<dbReference type="InterPro" id="IPR007268">
    <property type="entry name" value="Rad9/Ddc1"/>
</dbReference>
<dbReference type="InterPro" id="IPR026584">
    <property type="entry name" value="Rad9"/>
</dbReference>
<dbReference type="VEuPathDB" id="FungiDB:GGTG_01073"/>
<evidence type="ECO:0000313" key="4">
    <source>
        <dbReference type="EnsemblFungi" id="EJT81087"/>
    </source>
</evidence>
<reference evidence="3" key="2">
    <citation type="submission" date="2010-07" db="EMBL/GenBank/DDBJ databases">
        <authorList>
            <consortium name="The Broad Institute Genome Sequencing Platform"/>
            <consortium name="Broad Institute Genome Sequencing Center for Infectious Disease"/>
            <person name="Ma L.-J."/>
            <person name="Dead R."/>
            <person name="Young S."/>
            <person name="Zeng Q."/>
            <person name="Koehrsen M."/>
            <person name="Alvarado L."/>
            <person name="Berlin A."/>
            <person name="Chapman S.B."/>
            <person name="Chen Z."/>
            <person name="Freedman E."/>
            <person name="Gellesch M."/>
            <person name="Goldberg J."/>
            <person name="Griggs A."/>
            <person name="Gujja S."/>
            <person name="Heilman E.R."/>
            <person name="Heiman D."/>
            <person name="Hepburn T."/>
            <person name="Howarth C."/>
            <person name="Jen D."/>
            <person name="Larson L."/>
            <person name="Mehta T."/>
            <person name="Neiman D."/>
            <person name="Pearson M."/>
            <person name="Roberts A."/>
            <person name="Saif S."/>
            <person name="Shea T."/>
            <person name="Shenoy N."/>
            <person name="Sisk P."/>
            <person name="Stolte C."/>
            <person name="Sykes S."/>
            <person name="Walk T."/>
            <person name="White J."/>
            <person name="Yandava C."/>
            <person name="Haas B."/>
            <person name="Nusbaum C."/>
            <person name="Birren B."/>
        </authorList>
    </citation>
    <scope>NUCLEOTIDE SEQUENCE</scope>
    <source>
        <strain evidence="3">R3-111a-1</strain>
    </source>
</reference>
<dbReference type="AlphaFoldDB" id="J3NIJ4"/>
<feature type="compositionally biased region" description="Low complexity" evidence="2">
    <location>
        <begin position="334"/>
        <end position="345"/>
    </location>
</feature>
<reference evidence="5" key="1">
    <citation type="submission" date="2010-07" db="EMBL/GenBank/DDBJ databases">
        <title>The genome sequence of Gaeumannomyces graminis var. tritici strain R3-111a-1.</title>
        <authorList>
            <consortium name="The Broad Institute Genome Sequencing Platform"/>
            <person name="Ma L.-J."/>
            <person name="Dead R."/>
            <person name="Young S."/>
            <person name="Zeng Q."/>
            <person name="Koehrsen M."/>
            <person name="Alvarado L."/>
            <person name="Berlin A."/>
            <person name="Chapman S.B."/>
            <person name="Chen Z."/>
            <person name="Freedman E."/>
            <person name="Gellesch M."/>
            <person name="Goldberg J."/>
            <person name="Griggs A."/>
            <person name="Gujja S."/>
            <person name="Heilman E.R."/>
            <person name="Heiman D."/>
            <person name="Hepburn T."/>
            <person name="Howarth C."/>
            <person name="Jen D."/>
            <person name="Larson L."/>
            <person name="Mehta T."/>
            <person name="Neiman D."/>
            <person name="Pearson M."/>
            <person name="Roberts A."/>
            <person name="Saif S."/>
            <person name="Shea T."/>
            <person name="Shenoy N."/>
            <person name="Sisk P."/>
            <person name="Stolte C."/>
            <person name="Sykes S."/>
            <person name="Walk T."/>
            <person name="White J."/>
            <person name="Yandava C."/>
            <person name="Haas B."/>
            <person name="Nusbaum C."/>
            <person name="Birren B."/>
        </authorList>
    </citation>
    <scope>NUCLEOTIDE SEQUENCE [LARGE SCALE GENOMIC DNA]</scope>
    <source>
        <strain evidence="5">R3-111a-1</strain>
    </source>
</reference>
<dbReference type="EnsemblFungi" id="EJT81087">
    <property type="protein sequence ID" value="EJT81087"/>
    <property type="gene ID" value="GGTG_01073"/>
</dbReference>
<dbReference type="PANTHER" id="PTHR15237">
    <property type="entry name" value="DNA REPAIR PROTEIN RAD9"/>
    <property type="match status" value="1"/>
</dbReference>
<dbReference type="GeneID" id="20341531"/>
<dbReference type="eggNOG" id="KOG2810">
    <property type="taxonomic scope" value="Eukaryota"/>
</dbReference>
<evidence type="ECO:0000313" key="5">
    <source>
        <dbReference type="Proteomes" id="UP000006039"/>
    </source>
</evidence>
<feature type="region of interest" description="Disordered" evidence="2">
    <location>
        <begin position="295"/>
        <end position="367"/>
    </location>
</feature>
<dbReference type="Proteomes" id="UP000006039">
    <property type="component" value="Unassembled WGS sequence"/>
</dbReference>
<dbReference type="Gene3D" id="3.70.10.10">
    <property type="match status" value="1"/>
</dbReference>
<protein>
    <recommendedName>
        <fullName evidence="1">DNA repair protein rad9</fullName>
    </recommendedName>
</protein>
<dbReference type="GO" id="GO:0031573">
    <property type="term" value="P:mitotic intra-S DNA damage checkpoint signaling"/>
    <property type="evidence" value="ECO:0007669"/>
    <property type="project" value="TreeGrafter"/>
</dbReference>
<proteinExistence type="inferred from homology"/>
<dbReference type="GO" id="GO:0006281">
    <property type="term" value="P:DNA repair"/>
    <property type="evidence" value="ECO:0007669"/>
    <property type="project" value="UniProtKB-UniRule"/>
</dbReference>
<dbReference type="HOGENOM" id="CLU_030657_1_1_1"/>
<accession>J3NIJ4</accession>
<dbReference type="EMBL" id="GL385395">
    <property type="protein sequence ID" value="EJT81087.1"/>
    <property type="molecule type" value="Genomic_DNA"/>
</dbReference>
<dbReference type="STRING" id="644352.J3NIJ4"/>